<dbReference type="VEuPathDB" id="VectorBase:AMAM018146"/>
<dbReference type="SMART" id="SM00825">
    <property type="entry name" value="PKS_KS"/>
    <property type="match status" value="1"/>
</dbReference>
<feature type="domain" description="Ketosynthase family 3 (KS3)" evidence="2">
    <location>
        <begin position="15"/>
        <end position="278"/>
    </location>
</feature>
<name>A0A182T276_9DIPT</name>
<dbReference type="SUPFAM" id="SSF53901">
    <property type="entry name" value="Thiolase-like"/>
    <property type="match status" value="1"/>
</dbReference>
<dbReference type="PROSITE" id="PS52004">
    <property type="entry name" value="KS3_2"/>
    <property type="match status" value="1"/>
</dbReference>
<dbReference type="CDD" id="cd00833">
    <property type="entry name" value="PKS"/>
    <property type="match status" value="1"/>
</dbReference>
<reference evidence="3" key="2">
    <citation type="submission" date="2020-05" db="UniProtKB">
        <authorList>
            <consortium name="EnsemblMetazoa"/>
        </authorList>
    </citation>
    <scope>IDENTIFICATION</scope>
    <source>
        <strain evidence="3">maculatus3</strain>
    </source>
</reference>
<evidence type="ECO:0000259" key="2">
    <source>
        <dbReference type="PROSITE" id="PS52004"/>
    </source>
</evidence>
<dbReference type="PROSITE" id="PS00606">
    <property type="entry name" value="KS3_1"/>
    <property type="match status" value="1"/>
</dbReference>
<keyword evidence="1" id="KW-0808">Transferase</keyword>
<dbReference type="GO" id="GO:0006633">
    <property type="term" value="P:fatty acid biosynthetic process"/>
    <property type="evidence" value="ECO:0007669"/>
    <property type="project" value="InterPro"/>
</dbReference>
<dbReference type="Pfam" id="PF00109">
    <property type="entry name" value="ketoacyl-synt"/>
    <property type="match status" value="1"/>
</dbReference>
<dbReference type="GO" id="GO:0004315">
    <property type="term" value="F:3-oxoacyl-[acyl-carrier-protein] synthase activity"/>
    <property type="evidence" value="ECO:0007669"/>
    <property type="project" value="InterPro"/>
</dbReference>
<dbReference type="PANTHER" id="PTHR43775">
    <property type="entry name" value="FATTY ACID SYNTHASE"/>
    <property type="match status" value="1"/>
</dbReference>
<sequence>MKTVHGAAVEPIESESSIVITGISGKYPRSDNVQEFADNLYSKIDLVDDKEDRWRHTHPDIPKRLGKLNTLAKFDAGFFGYSPKEAHTMDPQHRILLEHCYEAVLDAGLHLDDLRGSKTGVFIGFSMSETETYWTYKKTRMPYKKVMLGFTRSMLALKIAYALDLKGPAVTVDTACSSSMYALDWACKAIRQGQCDSAIVAGTNLTLHPYITLQFALLGVLAPDGFCRPFDKQASGYSRSEANAVILLQKAKDSKRIYAHVVNTKTNCDGYKLEGITF</sequence>
<accession>A0A182T276</accession>
<dbReference type="Gene3D" id="3.40.47.10">
    <property type="match status" value="1"/>
</dbReference>
<keyword evidence="4" id="KW-1185">Reference proteome</keyword>
<protein>
    <recommendedName>
        <fullName evidence="2">Ketosynthase family 3 (KS3) domain-containing protein</fullName>
    </recommendedName>
</protein>
<dbReference type="InterPro" id="IPR014030">
    <property type="entry name" value="Ketoacyl_synth_N"/>
</dbReference>
<dbReference type="InterPro" id="IPR016039">
    <property type="entry name" value="Thiolase-like"/>
</dbReference>
<dbReference type="EnsemblMetazoa" id="AMAM018146-RA">
    <property type="protein sequence ID" value="AMAM018146-PA"/>
    <property type="gene ID" value="AMAM018146"/>
</dbReference>
<dbReference type="InterPro" id="IPR050091">
    <property type="entry name" value="PKS_NRPS_Biosynth_Enz"/>
</dbReference>
<evidence type="ECO:0000313" key="4">
    <source>
        <dbReference type="Proteomes" id="UP000075901"/>
    </source>
</evidence>
<dbReference type="GO" id="GO:0004312">
    <property type="term" value="F:fatty acid synthase activity"/>
    <property type="evidence" value="ECO:0007669"/>
    <property type="project" value="TreeGrafter"/>
</dbReference>
<dbReference type="PANTHER" id="PTHR43775:SF23">
    <property type="entry name" value="FATTY ACID SYNTHASE 3"/>
    <property type="match status" value="1"/>
</dbReference>
<proteinExistence type="predicted"/>
<evidence type="ECO:0000313" key="3">
    <source>
        <dbReference type="EnsemblMetazoa" id="AMAM018146-PA"/>
    </source>
</evidence>
<reference evidence="4" key="1">
    <citation type="submission" date="2013-09" db="EMBL/GenBank/DDBJ databases">
        <title>The Genome Sequence of Anopheles maculatus species B.</title>
        <authorList>
            <consortium name="The Broad Institute Genomics Platform"/>
            <person name="Neafsey D.E."/>
            <person name="Besansky N."/>
            <person name="Howell P."/>
            <person name="Walton C."/>
            <person name="Young S.K."/>
            <person name="Zeng Q."/>
            <person name="Gargeya S."/>
            <person name="Fitzgerald M."/>
            <person name="Haas B."/>
            <person name="Abouelleil A."/>
            <person name="Allen A.W."/>
            <person name="Alvarado L."/>
            <person name="Arachchi H.M."/>
            <person name="Berlin A.M."/>
            <person name="Chapman S.B."/>
            <person name="Gainer-Dewar J."/>
            <person name="Goldberg J."/>
            <person name="Griggs A."/>
            <person name="Gujja S."/>
            <person name="Hansen M."/>
            <person name="Howarth C."/>
            <person name="Imamovic A."/>
            <person name="Ireland A."/>
            <person name="Larimer J."/>
            <person name="McCowan C."/>
            <person name="Murphy C."/>
            <person name="Pearson M."/>
            <person name="Poon T.W."/>
            <person name="Priest M."/>
            <person name="Roberts A."/>
            <person name="Saif S."/>
            <person name="Shea T."/>
            <person name="Sisk P."/>
            <person name="Sykes S."/>
            <person name="Wortman J."/>
            <person name="Nusbaum C."/>
            <person name="Birren B."/>
        </authorList>
    </citation>
    <scope>NUCLEOTIDE SEQUENCE [LARGE SCALE GENOMIC DNA]</scope>
    <source>
        <strain evidence="4">maculatus3</strain>
    </source>
</reference>
<evidence type="ECO:0000256" key="1">
    <source>
        <dbReference type="ARBA" id="ARBA00022679"/>
    </source>
</evidence>
<organism evidence="3 4">
    <name type="scientific">Anopheles maculatus</name>
    <dbReference type="NCBI Taxonomy" id="74869"/>
    <lineage>
        <taxon>Eukaryota</taxon>
        <taxon>Metazoa</taxon>
        <taxon>Ecdysozoa</taxon>
        <taxon>Arthropoda</taxon>
        <taxon>Hexapoda</taxon>
        <taxon>Insecta</taxon>
        <taxon>Pterygota</taxon>
        <taxon>Neoptera</taxon>
        <taxon>Endopterygota</taxon>
        <taxon>Diptera</taxon>
        <taxon>Nematocera</taxon>
        <taxon>Culicoidea</taxon>
        <taxon>Culicidae</taxon>
        <taxon>Anophelinae</taxon>
        <taxon>Anopheles</taxon>
        <taxon>Anopheles maculatus group</taxon>
    </lineage>
</organism>
<dbReference type="InterPro" id="IPR020841">
    <property type="entry name" value="PKS_Beta-ketoAc_synthase_dom"/>
</dbReference>
<dbReference type="Proteomes" id="UP000075901">
    <property type="component" value="Unassembled WGS sequence"/>
</dbReference>
<dbReference type="InterPro" id="IPR018201">
    <property type="entry name" value="Ketoacyl_synth_AS"/>
</dbReference>
<dbReference type="AlphaFoldDB" id="A0A182T276"/>